<evidence type="ECO:0000313" key="2">
    <source>
        <dbReference type="Proteomes" id="UP000778523"/>
    </source>
</evidence>
<comment type="caution">
    <text evidence="1">The sequence shown here is derived from an EMBL/GenBank/DDBJ whole genome shotgun (WGS) entry which is preliminary data.</text>
</comment>
<dbReference type="Pfam" id="PF04430">
    <property type="entry name" value="DUF498"/>
    <property type="match status" value="1"/>
</dbReference>
<gene>
    <name evidence="1" type="ORF">HJ583_004970</name>
</gene>
<dbReference type="RefSeq" id="WP_170020891.1">
    <property type="nucleotide sequence ID" value="NZ_JABCSC020000001.1"/>
</dbReference>
<dbReference type="InterPro" id="IPR007523">
    <property type="entry name" value="NDUFAF3/AAMDC"/>
</dbReference>
<evidence type="ECO:0000313" key="1">
    <source>
        <dbReference type="EMBL" id="NSL54371.1"/>
    </source>
</evidence>
<dbReference type="InterPro" id="IPR036748">
    <property type="entry name" value="MTH938-like_sf"/>
</dbReference>
<sequence length="125" mass="12984">MKLNREAASGILLVDAHDPQSITVRGVAWSHSLLITPDGVQAWAVAGFAALDAASLAAACALQPAVLLIGTGVRQRFPAPAVLRPLIEARIGFEIMDTGAACRTYNLLASEGRRVAAALILEVAA</sequence>
<evidence type="ECO:0008006" key="3">
    <source>
        <dbReference type="Google" id="ProtNLM"/>
    </source>
</evidence>
<organism evidence="1 2">
    <name type="scientific">Uliginosibacterium aquaticum</name>
    <dbReference type="NCBI Taxonomy" id="2731212"/>
    <lineage>
        <taxon>Bacteria</taxon>
        <taxon>Pseudomonadati</taxon>
        <taxon>Pseudomonadota</taxon>
        <taxon>Betaproteobacteria</taxon>
        <taxon>Rhodocyclales</taxon>
        <taxon>Zoogloeaceae</taxon>
        <taxon>Uliginosibacterium</taxon>
    </lineage>
</organism>
<dbReference type="PANTHER" id="PTHR21192:SF2">
    <property type="entry name" value="NADH DEHYDROGENASE [UBIQUINONE] 1 ALPHA SUBCOMPLEX ASSEMBLY FACTOR 3"/>
    <property type="match status" value="1"/>
</dbReference>
<accession>A0ABX2IJ65</accession>
<reference evidence="1 2" key="1">
    <citation type="submission" date="2020-06" db="EMBL/GenBank/DDBJ databases">
        <title>Draft genome of Uliginosibacterium sp. IMCC34675.</title>
        <authorList>
            <person name="Song J."/>
        </authorList>
    </citation>
    <scope>NUCLEOTIDE SEQUENCE [LARGE SCALE GENOMIC DNA]</scope>
    <source>
        <strain evidence="1 2">IMCC34675</strain>
    </source>
</reference>
<dbReference type="SUPFAM" id="SSF64076">
    <property type="entry name" value="MTH938-like"/>
    <property type="match status" value="1"/>
</dbReference>
<keyword evidence="2" id="KW-1185">Reference proteome</keyword>
<protein>
    <recommendedName>
        <fullName evidence="3">Xcc1710-like domain-containing protein</fullName>
    </recommendedName>
</protein>
<dbReference type="PANTHER" id="PTHR21192">
    <property type="entry name" value="NUCLEAR PROTEIN E3-3"/>
    <property type="match status" value="1"/>
</dbReference>
<proteinExistence type="predicted"/>
<dbReference type="Proteomes" id="UP000778523">
    <property type="component" value="Unassembled WGS sequence"/>
</dbReference>
<dbReference type="EMBL" id="JABCSC020000001">
    <property type="protein sequence ID" value="NSL54371.1"/>
    <property type="molecule type" value="Genomic_DNA"/>
</dbReference>
<name>A0ABX2IJ65_9RHOO</name>
<dbReference type="Gene3D" id="3.40.1230.10">
    <property type="entry name" value="MTH938-like"/>
    <property type="match status" value="1"/>
</dbReference>